<evidence type="ECO:0000256" key="7">
    <source>
        <dbReference type="SAM" id="MobiDB-lite"/>
    </source>
</evidence>
<keyword evidence="11" id="KW-1185">Reference proteome</keyword>
<dbReference type="PANTHER" id="PTHR22881:SF27">
    <property type="entry name" value="BROMODOMAIN CONTAINING 7_9"/>
    <property type="match status" value="1"/>
</dbReference>
<gene>
    <name evidence="10" type="ORF">GSOID_T00017582001</name>
</gene>
<dbReference type="FunCoup" id="E4X2V0">
    <property type="interactions" value="899"/>
</dbReference>
<feature type="transmembrane region" description="Helical" evidence="8">
    <location>
        <begin position="646"/>
        <end position="669"/>
    </location>
</feature>
<dbReference type="OrthoDB" id="21648at2759"/>
<evidence type="ECO:0000313" key="11">
    <source>
        <dbReference type="Proteomes" id="UP000001307"/>
    </source>
</evidence>
<keyword evidence="8" id="KW-0472">Membrane</keyword>
<dbReference type="AlphaFoldDB" id="E4X2V0"/>
<dbReference type="Pfam" id="PF12024">
    <property type="entry name" value="DUF3512"/>
    <property type="match status" value="1"/>
</dbReference>
<dbReference type="Pfam" id="PF00439">
    <property type="entry name" value="Bromodomain"/>
    <property type="match status" value="1"/>
</dbReference>
<feature type="domain" description="Bromo" evidence="9">
    <location>
        <begin position="123"/>
        <end position="193"/>
    </location>
</feature>
<dbReference type="PRINTS" id="PR00503">
    <property type="entry name" value="BROMODOMAIN"/>
</dbReference>
<dbReference type="InterPro" id="IPR021900">
    <property type="entry name" value="DUF3512"/>
</dbReference>
<evidence type="ECO:0000256" key="8">
    <source>
        <dbReference type="SAM" id="Phobius"/>
    </source>
</evidence>
<dbReference type="PROSITE" id="PS50014">
    <property type="entry name" value="BROMODOMAIN_2"/>
    <property type="match status" value="1"/>
</dbReference>
<protein>
    <recommendedName>
        <fullName evidence="9">Bromo domain-containing protein</fullName>
    </recommendedName>
</protein>
<evidence type="ECO:0000313" key="10">
    <source>
        <dbReference type="EMBL" id="CBY17953.1"/>
    </source>
</evidence>
<feature type="compositionally biased region" description="Basic residues" evidence="7">
    <location>
        <begin position="37"/>
        <end position="46"/>
    </location>
</feature>
<feature type="region of interest" description="Disordered" evidence="7">
    <location>
        <begin position="237"/>
        <end position="256"/>
    </location>
</feature>
<keyword evidence="4" id="KW-0804">Transcription</keyword>
<dbReference type="PANTHER" id="PTHR22881">
    <property type="entry name" value="BROMODOMAIN CONTAINING PROTEIN"/>
    <property type="match status" value="1"/>
</dbReference>
<dbReference type="SMART" id="SM00297">
    <property type="entry name" value="BROMO"/>
    <property type="match status" value="1"/>
</dbReference>
<dbReference type="InterPro" id="IPR036427">
    <property type="entry name" value="Bromodomain-like_sf"/>
</dbReference>
<keyword evidence="5" id="KW-0539">Nucleus</keyword>
<dbReference type="GO" id="GO:0006357">
    <property type="term" value="P:regulation of transcription by RNA polymerase II"/>
    <property type="evidence" value="ECO:0007669"/>
    <property type="project" value="TreeGrafter"/>
</dbReference>
<comment type="subcellular location">
    <subcellularLocation>
        <location evidence="1">Nucleus</location>
    </subcellularLocation>
</comment>
<keyword evidence="8" id="KW-1133">Transmembrane helix</keyword>
<proteinExistence type="predicted"/>
<dbReference type="InterPro" id="IPR051831">
    <property type="entry name" value="Bromodomain_contain_prot"/>
</dbReference>
<feature type="region of interest" description="Disordered" evidence="7">
    <location>
        <begin position="20"/>
        <end position="89"/>
    </location>
</feature>
<dbReference type="InParanoid" id="E4X2V0"/>
<dbReference type="InterPro" id="IPR001487">
    <property type="entry name" value="Bromodomain"/>
</dbReference>
<evidence type="ECO:0000256" key="6">
    <source>
        <dbReference type="PROSITE-ProRule" id="PRU00035"/>
    </source>
</evidence>
<keyword evidence="3 6" id="KW-0103">Bromodomain</keyword>
<evidence type="ECO:0000256" key="1">
    <source>
        <dbReference type="ARBA" id="ARBA00004123"/>
    </source>
</evidence>
<organism evidence="10">
    <name type="scientific">Oikopleura dioica</name>
    <name type="common">Tunicate</name>
    <dbReference type="NCBI Taxonomy" id="34765"/>
    <lineage>
        <taxon>Eukaryota</taxon>
        <taxon>Metazoa</taxon>
        <taxon>Chordata</taxon>
        <taxon>Tunicata</taxon>
        <taxon>Appendicularia</taxon>
        <taxon>Copelata</taxon>
        <taxon>Oikopleuridae</taxon>
        <taxon>Oikopleura</taxon>
    </lineage>
</organism>
<evidence type="ECO:0000259" key="9">
    <source>
        <dbReference type="PROSITE" id="PS50014"/>
    </source>
</evidence>
<evidence type="ECO:0000256" key="2">
    <source>
        <dbReference type="ARBA" id="ARBA00023015"/>
    </source>
</evidence>
<evidence type="ECO:0000256" key="5">
    <source>
        <dbReference type="ARBA" id="ARBA00023242"/>
    </source>
</evidence>
<evidence type="ECO:0000256" key="3">
    <source>
        <dbReference type="ARBA" id="ARBA00023117"/>
    </source>
</evidence>
<dbReference type="Gene3D" id="1.20.920.10">
    <property type="entry name" value="Bromodomain-like"/>
    <property type="match status" value="1"/>
</dbReference>
<dbReference type="GO" id="GO:0005634">
    <property type="term" value="C:nucleus"/>
    <property type="evidence" value="ECO:0007669"/>
    <property type="project" value="UniProtKB-SubCell"/>
</dbReference>
<dbReference type="Proteomes" id="UP000001307">
    <property type="component" value="Unassembled WGS sequence"/>
</dbReference>
<keyword evidence="8" id="KW-0812">Transmembrane</keyword>
<feature type="compositionally biased region" description="Polar residues" evidence="7">
    <location>
        <begin position="239"/>
        <end position="256"/>
    </location>
</feature>
<keyword evidence="2" id="KW-0805">Transcription regulation</keyword>
<dbReference type="SUPFAM" id="SSF47370">
    <property type="entry name" value="Bromodomain"/>
    <property type="match status" value="1"/>
</dbReference>
<reference evidence="10" key="1">
    <citation type="journal article" date="2010" name="Science">
        <title>Plasticity of animal genome architecture unmasked by rapid evolution of a pelagic tunicate.</title>
        <authorList>
            <person name="Denoeud F."/>
            <person name="Henriet S."/>
            <person name="Mungpakdee S."/>
            <person name="Aury J.M."/>
            <person name="Da Silva C."/>
            <person name="Brinkmann H."/>
            <person name="Mikhaleva J."/>
            <person name="Olsen L.C."/>
            <person name="Jubin C."/>
            <person name="Canestro C."/>
            <person name="Bouquet J.M."/>
            <person name="Danks G."/>
            <person name="Poulain J."/>
            <person name="Campsteijn C."/>
            <person name="Adamski M."/>
            <person name="Cross I."/>
            <person name="Yadetie F."/>
            <person name="Muffato M."/>
            <person name="Louis A."/>
            <person name="Butcher S."/>
            <person name="Tsagkogeorga G."/>
            <person name="Konrad A."/>
            <person name="Singh S."/>
            <person name="Jensen M.F."/>
            <person name="Cong E.H."/>
            <person name="Eikeseth-Otteraa H."/>
            <person name="Noel B."/>
            <person name="Anthouard V."/>
            <person name="Porcel B.M."/>
            <person name="Kachouri-Lafond R."/>
            <person name="Nishino A."/>
            <person name="Ugolini M."/>
            <person name="Chourrout P."/>
            <person name="Nishida H."/>
            <person name="Aasland R."/>
            <person name="Huzurbazar S."/>
            <person name="Westhof E."/>
            <person name="Delsuc F."/>
            <person name="Lehrach H."/>
            <person name="Reinhardt R."/>
            <person name="Weissenbach J."/>
            <person name="Roy S.W."/>
            <person name="Artiguenave F."/>
            <person name="Postlethwait J.H."/>
            <person name="Manak J.R."/>
            <person name="Thompson E.M."/>
            <person name="Jaillon O."/>
            <person name="Du Pasquier L."/>
            <person name="Boudinot P."/>
            <person name="Liberles D.A."/>
            <person name="Volff J.N."/>
            <person name="Philippe H."/>
            <person name="Lenhard B."/>
            <person name="Roest Crollius H."/>
            <person name="Wincker P."/>
            <person name="Chourrout D."/>
        </authorList>
    </citation>
    <scope>NUCLEOTIDE SEQUENCE [LARGE SCALE GENOMIC DNA]</scope>
</reference>
<accession>E4X2V0</accession>
<feature type="compositionally biased region" description="Basic residues" evidence="7">
    <location>
        <begin position="54"/>
        <end position="64"/>
    </location>
</feature>
<dbReference type="EMBL" id="FN653023">
    <property type="protein sequence ID" value="CBY17953.1"/>
    <property type="molecule type" value="Genomic_DNA"/>
</dbReference>
<name>E4X2V0_OIKDI</name>
<feature type="compositionally biased region" description="Acidic residues" evidence="7">
    <location>
        <begin position="68"/>
        <end position="80"/>
    </location>
</feature>
<sequence>MADDDDRPRLKIKFKLDSGFLNTDNDTEEDHYSKPSKDKKKKKKKRKSDEEKKIKKSKKEKKAKRYDDDQETVSSLEDEPVLQHEISPQIPDKAIVSESVIDNSSPFAESWKAVLLRFVGELEKLDPNGIFADPVTDAIAPGYSTLIRNPMDLSTIKAKLDNLEYPTTVSLRSDMILMLDNCTKYNTVDTPFHQLALKLEKDVKRIVTIKRAAKFLKKSGVDPDGIEEMLEESRILENEGQTELSVDSDNDLNSQDGALEKSVYSPRNLKKVDWAPLKPGTMELTEPVLEHPDQCSHTDTMDVVDVLKSVTRAAAEARERLSLKYPGEARLGYIKHAFGGKMEFTTISDGSGERGVRMPIIPVELETPEPEIDPVEYLTYGPYGQYKPTYDNRLNDFFNLNQEKDKDFEKKNELARLKKIYGGERELGYVQSIQYFVEDMEKPAVEAAEEVLIKITRGLHETTRLNKMPIHDIKMDFKALESLKSLGIDTSWLEAFNSNSAVFKKAELIDKTLQEAAELMSSINQEILRGDISDEAKECIKEQVGLLNKMLKTMIPLYGTNIAGKGQQLVRHQQKQVHVKSEPHHVHPQEHTRPNQIQTQVHVKQEIVRESTGVTLLQPHAHVKQARVGNPQNFLENSWVGHICGFLWVSKFVGICGFFCDICGFLWVFEKNKKLRDFFGDFLSR</sequence>
<evidence type="ECO:0000256" key="4">
    <source>
        <dbReference type="ARBA" id="ARBA00023163"/>
    </source>
</evidence>